<comment type="similarity">
    <text evidence="3 15">Belongs to the CDP-alcohol phosphatidyltransferase class-I family.</text>
</comment>
<feature type="transmembrane region" description="Helical" evidence="16">
    <location>
        <begin position="106"/>
        <end position="124"/>
    </location>
</feature>
<keyword evidence="10" id="KW-0443">Lipid metabolism</keyword>
<dbReference type="PANTHER" id="PTHR14269:SF61">
    <property type="entry name" value="CDP-DIACYLGLYCEROL--SERINE O-PHOSPHATIDYLTRANSFERASE"/>
    <property type="match status" value="1"/>
</dbReference>
<dbReference type="PANTHER" id="PTHR14269">
    <property type="entry name" value="CDP-DIACYLGLYCEROL--GLYCEROL-3-PHOSPHATE 3-PHOSPHATIDYLTRANSFERASE-RELATED"/>
    <property type="match status" value="1"/>
</dbReference>
<reference evidence="17 18" key="1">
    <citation type="submission" date="2022-10" db="EMBL/GenBank/DDBJ databases">
        <title>Defluviimonas sp. nov., isolated from ocean surface sediments.</title>
        <authorList>
            <person name="He W."/>
            <person name="Wang L."/>
            <person name="Zhang D.-F."/>
        </authorList>
    </citation>
    <scope>NUCLEOTIDE SEQUENCE [LARGE SCALE GENOMIC DNA]</scope>
    <source>
        <strain evidence="17 18">WL0050</strain>
    </source>
</reference>
<dbReference type="EMBL" id="JAOWKZ010000001">
    <property type="protein sequence ID" value="MCV2870901.1"/>
    <property type="molecule type" value="Genomic_DNA"/>
</dbReference>
<comment type="subcellular location">
    <subcellularLocation>
        <location evidence="2">Endomembrane system</location>
        <topology evidence="2">Multi-pass membrane protein</topology>
    </subcellularLocation>
</comment>
<dbReference type="InterPro" id="IPR000462">
    <property type="entry name" value="CDP-OH_P_trans"/>
</dbReference>
<proteinExistence type="inferred from homology"/>
<feature type="transmembrane region" description="Helical" evidence="16">
    <location>
        <begin position="207"/>
        <end position="223"/>
    </location>
</feature>
<comment type="catalytic activity">
    <reaction evidence="1">
        <text>a CDP-1,2-diacyl-sn-glycerol + L-serine = a 1,2-diacyl-sn-glycero-3-phospho-L-serine + CMP + H(+)</text>
        <dbReference type="Rhea" id="RHEA:16913"/>
        <dbReference type="ChEBI" id="CHEBI:15378"/>
        <dbReference type="ChEBI" id="CHEBI:33384"/>
        <dbReference type="ChEBI" id="CHEBI:57262"/>
        <dbReference type="ChEBI" id="CHEBI:58332"/>
        <dbReference type="ChEBI" id="CHEBI:60377"/>
        <dbReference type="EC" id="2.7.8.8"/>
    </reaction>
</comment>
<name>A0ABT2ZJI1_9RHOB</name>
<keyword evidence="8 16" id="KW-0812">Transmembrane</keyword>
<evidence type="ECO:0000256" key="11">
    <source>
        <dbReference type="ARBA" id="ARBA00023136"/>
    </source>
</evidence>
<evidence type="ECO:0000256" key="4">
    <source>
        <dbReference type="ARBA" id="ARBA00013174"/>
    </source>
</evidence>
<gene>
    <name evidence="17" type="primary">pssA</name>
    <name evidence="17" type="ORF">OEZ71_01170</name>
</gene>
<evidence type="ECO:0000313" key="17">
    <source>
        <dbReference type="EMBL" id="MCV2870901.1"/>
    </source>
</evidence>
<keyword evidence="11 16" id="KW-0472">Membrane</keyword>
<dbReference type="GO" id="GO:0003882">
    <property type="term" value="F:CDP-diacylglycerol-serine O-phosphatidyltransferase activity"/>
    <property type="evidence" value="ECO:0007669"/>
    <property type="project" value="UniProtKB-EC"/>
</dbReference>
<dbReference type="PROSITE" id="PS00379">
    <property type="entry name" value="CDP_ALCOHOL_P_TRANSF"/>
    <property type="match status" value="1"/>
</dbReference>
<dbReference type="Gene3D" id="1.20.120.1760">
    <property type="match status" value="1"/>
</dbReference>
<evidence type="ECO:0000256" key="8">
    <source>
        <dbReference type="ARBA" id="ARBA00022692"/>
    </source>
</evidence>
<evidence type="ECO:0000256" key="5">
    <source>
        <dbReference type="ARBA" id="ARBA00017171"/>
    </source>
</evidence>
<feature type="transmembrane region" description="Helical" evidence="16">
    <location>
        <begin position="16"/>
        <end position="40"/>
    </location>
</feature>
<dbReference type="InterPro" id="IPR048254">
    <property type="entry name" value="CDP_ALCOHOL_P_TRANSF_CS"/>
</dbReference>
<feature type="transmembrane region" description="Helical" evidence="16">
    <location>
        <begin position="46"/>
        <end position="64"/>
    </location>
</feature>
<keyword evidence="18" id="KW-1185">Reference proteome</keyword>
<evidence type="ECO:0000256" key="10">
    <source>
        <dbReference type="ARBA" id="ARBA00023098"/>
    </source>
</evidence>
<keyword evidence="6" id="KW-0444">Lipid biosynthesis</keyword>
<feature type="transmembrane region" description="Helical" evidence="16">
    <location>
        <begin position="229"/>
        <end position="248"/>
    </location>
</feature>
<dbReference type="InterPro" id="IPR050324">
    <property type="entry name" value="CDP-alcohol_PTase-I"/>
</dbReference>
<evidence type="ECO:0000256" key="7">
    <source>
        <dbReference type="ARBA" id="ARBA00022679"/>
    </source>
</evidence>
<dbReference type="InterPro" id="IPR043130">
    <property type="entry name" value="CDP-OH_PTrfase_TM_dom"/>
</dbReference>
<evidence type="ECO:0000256" key="16">
    <source>
        <dbReference type="SAM" id="Phobius"/>
    </source>
</evidence>
<dbReference type="InterPro" id="IPR004533">
    <property type="entry name" value="CDP-diaglyc--ser_O-PTrfase"/>
</dbReference>
<protein>
    <recommendedName>
        <fullName evidence="5">CDP-diacylglycerol--serine O-phosphatidyltransferase</fullName>
        <ecNumber evidence="4">2.7.8.8</ecNumber>
    </recommendedName>
    <alternativeName>
        <fullName evidence="14">Phosphatidylserine synthase</fullName>
    </alternativeName>
</protein>
<organism evidence="17 18">
    <name type="scientific">Albidovulum litorale</name>
    <dbReference type="NCBI Taxonomy" id="2984134"/>
    <lineage>
        <taxon>Bacteria</taxon>
        <taxon>Pseudomonadati</taxon>
        <taxon>Pseudomonadota</taxon>
        <taxon>Alphaproteobacteria</taxon>
        <taxon>Rhodobacterales</taxon>
        <taxon>Paracoccaceae</taxon>
        <taxon>Albidovulum</taxon>
    </lineage>
</organism>
<dbReference type="NCBIfam" id="TIGR00473">
    <property type="entry name" value="pssA"/>
    <property type="match status" value="1"/>
</dbReference>
<evidence type="ECO:0000256" key="13">
    <source>
        <dbReference type="ARBA" id="ARBA00023264"/>
    </source>
</evidence>
<feature type="transmembrane region" description="Helical" evidence="16">
    <location>
        <begin position="84"/>
        <end position="100"/>
    </location>
</feature>
<evidence type="ECO:0000256" key="15">
    <source>
        <dbReference type="RuleBase" id="RU003750"/>
    </source>
</evidence>
<accession>A0ABT2ZJI1</accession>
<sequence length="257" mass="27922">MNDQPRHDRDSDTQPFLALVPNMVTMIGLCAGLTAIRFVLAGNFEMAVGLIIFSAVIDGLDGLLARRLKATSDIGAQLDSLSDFLNFGVAPGLLVYQFALANSERMGSWVVVLLYASCTCLRLARFNVAQNQAVTTGIKPPAHFVGVPAPAGAMMALMPVFLAFETELDPAKYPFLTGFYLGVVGLLMVSRLPTFSPKSLRVPKERTSLILIALALIIGVLLTRFWLSLILLGLIYILSLIFSFYKVLAARRRGPAD</sequence>
<evidence type="ECO:0000256" key="9">
    <source>
        <dbReference type="ARBA" id="ARBA00022989"/>
    </source>
</evidence>
<dbReference type="Pfam" id="PF01066">
    <property type="entry name" value="CDP-OH_P_transf"/>
    <property type="match status" value="1"/>
</dbReference>
<keyword evidence="9 16" id="KW-1133">Transmembrane helix</keyword>
<evidence type="ECO:0000256" key="1">
    <source>
        <dbReference type="ARBA" id="ARBA00000287"/>
    </source>
</evidence>
<dbReference type="EC" id="2.7.8.8" evidence="4"/>
<evidence type="ECO:0000256" key="14">
    <source>
        <dbReference type="ARBA" id="ARBA00032361"/>
    </source>
</evidence>
<keyword evidence="7 15" id="KW-0808">Transferase</keyword>
<evidence type="ECO:0000256" key="2">
    <source>
        <dbReference type="ARBA" id="ARBA00004127"/>
    </source>
</evidence>
<keyword evidence="13" id="KW-1208">Phospholipid metabolism</keyword>
<evidence type="ECO:0000256" key="12">
    <source>
        <dbReference type="ARBA" id="ARBA00023209"/>
    </source>
</evidence>
<dbReference type="Proteomes" id="UP001652564">
    <property type="component" value="Unassembled WGS sequence"/>
</dbReference>
<evidence type="ECO:0000256" key="3">
    <source>
        <dbReference type="ARBA" id="ARBA00010441"/>
    </source>
</evidence>
<comment type="caution">
    <text evidence="17">The sequence shown here is derived from an EMBL/GenBank/DDBJ whole genome shotgun (WGS) entry which is preliminary data.</text>
</comment>
<keyword evidence="12" id="KW-0594">Phospholipid biosynthesis</keyword>
<dbReference type="RefSeq" id="WP_263738097.1">
    <property type="nucleotide sequence ID" value="NZ_JAOWKZ010000001.1"/>
</dbReference>
<evidence type="ECO:0000256" key="6">
    <source>
        <dbReference type="ARBA" id="ARBA00022516"/>
    </source>
</evidence>
<feature type="transmembrane region" description="Helical" evidence="16">
    <location>
        <begin position="144"/>
        <end position="164"/>
    </location>
</feature>
<evidence type="ECO:0000313" key="18">
    <source>
        <dbReference type="Proteomes" id="UP001652564"/>
    </source>
</evidence>
<feature type="transmembrane region" description="Helical" evidence="16">
    <location>
        <begin position="176"/>
        <end position="195"/>
    </location>
</feature>